<evidence type="ECO:0000313" key="8">
    <source>
        <dbReference type="EMBL" id="EQD58814.1"/>
    </source>
</evidence>
<dbReference type="EMBL" id="AUZY01005496">
    <property type="protein sequence ID" value="EQD58814.1"/>
    <property type="molecule type" value="Genomic_DNA"/>
</dbReference>
<dbReference type="InterPro" id="IPR038390">
    <property type="entry name" value="Metal_Tscrpt_repr_sf"/>
</dbReference>
<keyword evidence="4" id="KW-0479">Metal-binding</keyword>
<dbReference type="Gene3D" id="1.20.58.1000">
    <property type="entry name" value="Metal-sensitive repressor, helix protomer"/>
    <property type="match status" value="1"/>
</dbReference>
<organism evidence="8">
    <name type="scientific">mine drainage metagenome</name>
    <dbReference type="NCBI Taxonomy" id="410659"/>
    <lineage>
        <taxon>unclassified sequences</taxon>
        <taxon>metagenomes</taxon>
        <taxon>ecological metagenomes</taxon>
    </lineage>
</organism>
<evidence type="ECO:0000256" key="6">
    <source>
        <dbReference type="ARBA" id="ARBA00041544"/>
    </source>
</evidence>
<evidence type="ECO:0000256" key="3">
    <source>
        <dbReference type="ARBA" id="ARBA00022490"/>
    </source>
</evidence>
<comment type="subcellular location">
    <subcellularLocation>
        <location evidence="1">Cytoplasm</location>
    </subcellularLocation>
</comment>
<dbReference type="PANTHER" id="PTHR33677">
    <property type="entry name" value="TRANSCRIPTIONAL REPRESSOR FRMR-RELATED"/>
    <property type="match status" value="1"/>
</dbReference>
<dbReference type="AlphaFoldDB" id="T1C0K0"/>
<keyword evidence="3" id="KW-0963">Cytoplasm</keyword>
<protein>
    <recommendedName>
        <fullName evidence="5">Copper-sensing transcriptional repressor CsoR</fullName>
    </recommendedName>
    <alternativeName>
        <fullName evidence="6">Copper-sensitive operon repressor</fullName>
    </alternativeName>
</protein>
<evidence type="ECO:0000256" key="5">
    <source>
        <dbReference type="ARBA" id="ARBA00039938"/>
    </source>
</evidence>
<dbReference type="GO" id="GO:0046872">
    <property type="term" value="F:metal ion binding"/>
    <property type="evidence" value="ECO:0007669"/>
    <property type="project" value="UniProtKB-KW"/>
</dbReference>
<dbReference type="InterPro" id="IPR003735">
    <property type="entry name" value="Metal_Tscrpt_repr"/>
</dbReference>
<comment type="subunit">
    <text evidence="2">Homodimer.</text>
</comment>
<reference evidence="8" key="1">
    <citation type="submission" date="2013-08" db="EMBL/GenBank/DDBJ databases">
        <authorList>
            <person name="Mendez C."/>
            <person name="Richter M."/>
            <person name="Ferrer M."/>
            <person name="Sanchez J."/>
        </authorList>
    </citation>
    <scope>NUCLEOTIDE SEQUENCE</scope>
</reference>
<dbReference type="GO" id="GO:0003677">
    <property type="term" value="F:DNA binding"/>
    <property type="evidence" value="ECO:0007669"/>
    <property type="project" value="InterPro"/>
</dbReference>
<evidence type="ECO:0000256" key="7">
    <source>
        <dbReference type="SAM" id="MobiDB-lite"/>
    </source>
</evidence>
<name>T1C0K0_9ZZZZ</name>
<feature type="region of interest" description="Disordered" evidence="7">
    <location>
        <begin position="1"/>
        <end position="20"/>
    </location>
</feature>
<evidence type="ECO:0000256" key="2">
    <source>
        <dbReference type="ARBA" id="ARBA00011738"/>
    </source>
</evidence>
<accession>T1C0K0</accession>
<evidence type="ECO:0000256" key="4">
    <source>
        <dbReference type="ARBA" id="ARBA00022723"/>
    </source>
</evidence>
<evidence type="ECO:0000256" key="1">
    <source>
        <dbReference type="ARBA" id="ARBA00004496"/>
    </source>
</evidence>
<gene>
    <name evidence="8" type="ORF">B1B_08433</name>
</gene>
<dbReference type="PANTHER" id="PTHR33677:SF4">
    <property type="entry name" value="COPPER-SENSING TRANSCRIPTIONAL REPRESSOR CSOR"/>
    <property type="match status" value="1"/>
</dbReference>
<dbReference type="Pfam" id="PF02583">
    <property type="entry name" value="Trns_repr_metal"/>
    <property type="match status" value="1"/>
</dbReference>
<proteinExistence type="predicted"/>
<feature type="non-terminal residue" evidence="8">
    <location>
        <position position="70"/>
    </location>
</feature>
<reference evidence="8" key="2">
    <citation type="journal article" date="2014" name="ISME J.">
        <title>Microbial stratification in low pH oxic and suboxic macroscopic growths along an acid mine drainage.</title>
        <authorList>
            <person name="Mendez-Garcia C."/>
            <person name="Mesa V."/>
            <person name="Sprenger R.R."/>
            <person name="Richter M."/>
            <person name="Diez M.S."/>
            <person name="Solano J."/>
            <person name="Bargiela R."/>
            <person name="Golyshina O.V."/>
            <person name="Manteca A."/>
            <person name="Ramos J.L."/>
            <person name="Gallego J.R."/>
            <person name="Llorente I."/>
            <person name="Martins Dos Santos V.A."/>
            <person name="Jensen O.N."/>
            <person name="Pelaez A.I."/>
            <person name="Sanchez J."/>
            <person name="Ferrer M."/>
        </authorList>
    </citation>
    <scope>NUCLEOTIDE SEQUENCE</scope>
</reference>
<dbReference type="GO" id="GO:0006355">
    <property type="term" value="P:regulation of DNA-templated transcription"/>
    <property type="evidence" value="ECO:0007669"/>
    <property type="project" value="InterPro"/>
</dbReference>
<comment type="caution">
    <text evidence="8">The sequence shown here is derived from an EMBL/GenBank/DDBJ whole genome shotgun (WGS) entry which is preliminary data.</text>
</comment>
<sequence length="70" mass="7458">MTVAARLGGAEAPGGNRRDALQQLRSTRGHLDAVIRMVEDGRYCVDVLHQVRAVESGLAHAGRAILSGHL</sequence>
<dbReference type="GO" id="GO:0005737">
    <property type="term" value="C:cytoplasm"/>
    <property type="evidence" value="ECO:0007669"/>
    <property type="project" value="UniProtKB-SubCell"/>
</dbReference>